<protein>
    <submittedName>
        <fullName evidence="1">Uncharacterized protein</fullName>
    </submittedName>
</protein>
<keyword evidence="2" id="KW-1185">Reference proteome</keyword>
<dbReference type="OrthoDB" id="5848266at2759"/>
<accession>A0A0D8Y560</accession>
<dbReference type="Proteomes" id="UP000053766">
    <property type="component" value="Unassembled WGS sequence"/>
</dbReference>
<reference evidence="2" key="2">
    <citation type="journal article" date="2016" name="Sci. Rep.">
        <title>Dictyocaulus viviparus genome, variome and transcriptome elucidate lungworm biology and support future intervention.</title>
        <authorList>
            <person name="McNulty S.N."/>
            <person name="Strube C."/>
            <person name="Rosa B.A."/>
            <person name="Martin J.C."/>
            <person name="Tyagi R."/>
            <person name="Choi Y.J."/>
            <person name="Wang Q."/>
            <person name="Hallsworth Pepin K."/>
            <person name="Zhang X."/>
            <person name="Ozersky P."/>
            <person name="Wilson R.K."/>
            <person name="Sternberg P.W."/>
            <person name="Gasser R.B."/>
            <person name="Mitreva M."/>
        </authorList>
    </citation>
    <scope>NUCLEOTIDE SEQUENCE [LARGE SCALE GENOMIC DNA]</scope>
    <source>
        <strain evidence="2">HannoverDv2000</strain>
    </source>
</reference>
<evidence type="ECO:0000313" key="2">
    <source>
        <dbReference type="Proteomes" id="UP000053766"/>
    </source>
</evidence>
<organism evidence="1 2">
    <name type="scientific">Dictyocaulus viviparus</name>
    <name type="common">Bovine lungworm</name>
    <dbReference type="NCBI Taxonomy" id="29172"/>
    <lineage>
        <taxon>Eukaryota</taxon>
        <taxon>Metazoa</taxon>
        <taxon>Ecdysozoa</taxon>
        <taxon>Nematoda</taxon>
        <taxon>Chromadorea</taxon>
        <taxon>Rhabditida</taxon>
        <taxon>Rhabditina</taxon>
        <taxon>Rhabditomorpha</taxon>
        <taxon>Strongyloidea</taxon>
        <taxon>Metastrongylidae</taxon>
        <taxon>Dictyocaulus</taxon>
    </lineage>
</organism>
<sequence length="154" mass="17526">MSLPFVGEQTISFGRHCIKHVENKIGGSQFVEACDKALSIILERINASVRRTPQTFTSILIANISCTLEEDTFRNSIPSLKNYVQFIFTEDLSQIFGLFTYHLLQNAYLNSSLDRQVILNTSTYLSNFSTSCKSNTNFGSLIKLRQFLLFYMSL</sequence>
<dbReference type="STRING" id="29172.A0A0D8Y560"/>
<reference evidence="1 2" key="1">
    <citation type="submission" date="2013-11" db="EMBL/GenBank/DDBJ databases">
        <title>Draft genome of the bovine lungworm Dictyocaulus viviparus.</title>
        <authorList>
            <person name="Mitreva M."/>
        </authorList>
    </citation>
    <scope>NUCLEOTIDE SEQUENCE [LARGE SCALE GENOMIC DNA]</scope>
    <source>
        <strain evidence="1 2">HannoverDv2000</strain>
    </source>
</reference>
<name>A0A0D8Y560_DICVI</name>
<dbReference type="EMBL" id="KN716226">
    <property type="protein sequence ID" value="KJH49681.1"/>
    <property type="molecule type" value="Genomic_DNA"/>
</dbReference>
<dbReference type="AlphaFoldDB" id="A0A0D8Y560"/>
<proteinExistence type="predicted"/>
<gene>
    <name evidence="1" type="ORF">DICVIV_04163</name>
</gene>
<evidence type="ECO:0000313" key="1">
    <source>
        <dbReference type="EMBL" id="KJH49681.1"/>
    </source>
</evidence>